<protein>
    <submittedName>
        <fullName evidence="1">Uncharacterized protein</fullName>
    </submittedName>
</protein>
<proteinExistence type="predicted"/>
<name>A0A2P5B0U3_PARAD</name>
<gene>
    <name evidence="1" type="ORF">PanWU01x14_282390</name>
</gene>
<accession>A0A2P5B0U3</accession>
<dbReference type="OrthoDB" id="1686764at2759"/>
<evidence type="ECO:0000313" key="2">
    <source>
        <dbReference type="Proteomes" id="UP000237105"/>
    </source>
</evidence>
<evidence type="ECO:0000313" key="1">
    <source>
        <dbReference type="EMBL" id="PON42376.1"/>
    </source>
</evidence>
<organism evidence="1 2">
    <name type="scientific">Parasponia andersonii</name>
    <name type="common">Sponia andersonii</name>
    <dbReference type="NCBI Taxonomy" id="3476"/>
    <lineage>
        <taxon>Eukaryota</taxon>
        <taxon>Viridiplantae</taxon>
        <taxon>Streptophyta</taxon>
        <taxon>Embryophyta</taxon>
        <taxon>Tracheophyta</taxon>
        <taxon>Spermatophyta</taxon>
        <taxon>Magnoliopsida</taxon>
        <taxon>eudicotyledons</taxon>
        <taxon>Gunneridae</taxon>
        <taxon>Pentapetalae</taxon>
        <taxon>rosids</taxon>
        <taxon>fabids</taxon>
        <taxon>Rosales</taxon>
        <taxon>Cannabaceae</taxon>
        <taxon>Parasponia</taxon>
    </lineage>
</organism>
<dbReference type="EMBL" id="JXTB01000393">
    <property type="protein sequence ID" value="PON42376.1"/>
    <property type="molecule type" value="Genomic_DNA"/>
</dbReference>
<dbReference type="Proteomes" id="UP000237105">
    <property type="component" value="Unassembled WGS sequence"/>
</dbReference>
<sequence length="188" mass="22354">MLDNNYRNNSGDTSGMGDPKLLMEALIGEMRRVMRAEMKQVHERIDRIENRHVEQPQIAPNMRRRERVQHREAKAKDEEYYRDTFGDEDDRDSIVGNTRNAGQFRGARNREDNSLGSIKMKISSFQGKNDPEAYLEWEKKVELVFDCHNYSEINKVKLAVIEFSDYAIVWWDQLVMNRRRNRERLVET</sequence>
<keyword evidence="2" id="KW-1185">Reference proteome</keyword>
<dbReference type="AlphaFoldDB" id="A0A2P5B0U3"/>
<comment type="caution">
    <text evidence="1">The sequence shown here is derived from an EMBL/GenBank/DDBJ whole genome shotgun (WGS) entry which is preliminary data.</text>
</comment>
<dbReference type="PANTHER" id="PTHR35046:SF9">
    <property type="entry name" value="RNA-DIRECTED DNA POLYMERASE"/>
    <property type="match status" value="1"/>
</dbReference>
<dbReference type="PANTHER" id="PTHR35046">
    <property type="entry name" value="ZINC KNUCKLE (CCHC-TYPE) FAMILY PROTEIN"/>
    <property type="match status" value="1"/>
</dbReference>
<reference evidence="2" key="1">
    <citation type="submission" date="2016-06" db="EMBL/GenBank/DDBJ databases">
        <title>Parallel loss of symbiosis genes in relatives of nitrogen-fixing non-legume Parasponia.</title>
        <authorList>
            <person name="Van Velzen R."/>
            <person name="Holmer R."/>
            <person name="Bu F."/>
            <person name="Rutten L."/>
            <person name="Van Zeijl A."/>
            <person name="Liu W."/>
            <person name="Santuari L."/>
            <person name="Cao Q."/>
            <person name="Sharma T."/>
            <person name="Shen D."/>
            <person name="Roswanjaya Y."/>
            <person name="Wardhani T."/>
            <person name="Kalhor M.S."/>
            <person name="Jansen J."/>
            <person name="Van den Hoogen J."/>
            <person name="Gungor B."/>
            <person name="Hartog M."/>
            <person name="Hontelez J."/>
            <person name="Verver J."/>
            <person name="Yang W.-C."/>
            <person name="Schijlen E."/>
            <person name="Repin R."/>
            <person name="Schilthuizen M."/>
            <person name="Schranz E."/>
            <person name="Heidstra R."/>
            <person name="Miyata K."/>
            <person name="Fedorova E."/>
            <person name="Kohlen W."/>
            <person name="Bisseling T."/>
            <person name="Smit S."/>
            <person name="Geurts R."/>
        </authorList>
    </citation>
    <scope>NUCLEOTIDE SEQUENCE [LARGE SCALE GENOMIC DNA]</scope>
    <source>
        <strain evidence="2">cv. WU1-14</strain>
    </source>
</reference>